<reference evidence="1" key="1">
    <citation type="submission" date="2021-08" db="EMBL/GenBank/DDBJ databases">
        <title>The first chromosome-level gecko genome reveals the dynamic sex chromosomes of Neotropical dwarf geckos (Sphaerodactylidae: Sphaerodactylus).</title>
        <authorList>
            <person name="Pinto B.J."/>
            <person name="Keating S.E."/>
            <person name="Gamble T."/>
        </authorList>
    </citation>
    <scope>NUCLEOTIDE SEQUENCE</scope>
    <source>
        <strain evidence="1">TG3544</strain>
    </source>
</reference>
<keyword evidence="2" id="KW-1185">Reference proteome</keyword>
<gene>
    <name evidence="1" type="ORF">K3G42_008496</name>
</gene>
<comment type="caution">
    <text evidence="1">The sequence shown here is derived from an EMBL/GenBank/DDBJ whole genome shotgun (WGS) entry which is preliminary data.</text>
</comment>
<name>A0ACB8FGE0_9SAUR</name>
<evidence type="ECO:0000313" key="2">
    <source>
        <dbReference type="Proteomes" id="UP000827872"/>
    </source>
</evidence>
<dbReference type="Proteomes" id="UP000827872">
    <property type="component" value="Linkage Group LG04"/>
</dbReference>
<dbReference type="EMBL" id="CM037617">
    <property type="protein sequence ID" value="KAH8004354.1"/>
    <property type="molecule type" value="Genomic_DNA"/>
</dbReference>
<proteinExistence type="predicted"/>
<protein>
    <submittedName>
        <fullName evidence="1">Uncharacterized protein</fullName>
    </submittedName>
</protein>
<organism evidence="1 2">
    <name type="scientific">Sphaerodactylus townsendi</name>
    <dbReference type="NCBI Taxonomy" id="933632"/>
    <lineage>
        <taxon>Eukaryota</taxon>
        <taxon>Metazoa</taxon>
        <taxon>Chordata</taxon>
        <taxon>Craniata</taxon>
        <taxon>Vertebrata</taxon>
        <taxon>Euteleostomi</taxon>
        <taxon>Lepidosauria</taxon>
        <taxon>Squamata</taxon>
        <taxon>Bifurcata</taxon>
        <taxon>Gekkota</taxon>
        <taxon>Sphaerodactylidae</taxon>
        <taxon>Sphaerodactylus</taxon>
    </lineage>
</organism>
<accession>A0ACB8FGE0</accession>
<sequence length="445" mass="52016">MKSRPFFFNLYRKYDLMETNSTSRRYETRRNARAKEPVTKSRVDWNRTKRTGLFDSEEEDDEITSTSEKESQTSSEDEAEEKGESVVSKSKEETTVNGGSVPVVEAGCGGTAEEDVEEETVVPGKLKRRFVKHSPAEQERRTTPAEETKRKQQRLMKLQELSQRRSTRTRSDRSHHEDVEEVLEDAYPSSLSPSEISDSADEDSMKDFIVEEEEGKEGEREESQDDESQPQEKKYSMSSETLLQHYIPGLYHVDPSVHLERIVRAFLINVVDDNFLISLYEGVRQKKYAQEMLTSLHYLDDRFIQPRLNNLLARSRWKERYKERVDTYPDMYIIYGDSERRACQACELQRYCTLTVVLSGKSYDSNTMETDDFMSHDKQRLKVGSVCGSRTEVYHNLKHFKYKLYKDCCCVMKNDGVQDEPLKDTVVRVFSRLEEDGWIQKVKWN</sequence>
<evidence type="ECO:0000313" key="1">
    <source>
        <dbReference type="EMBL" id="KAH8004354.1"/>
    </source>
</evidence>